<evidence type="ECO:0000256" key="6">
    <source>
        <dbReference type="ARBA" id="ARBA00022846"/>
    </source>
</evidence>
<dbReference type="PANTHER" id="PTHR31598">
    <property type="entry name" value="IQ DOMAIN-CONTAINING PROTEIN D"/>
    <property type="match status" value="1"/>
</dbReference>
<feature type="region of interest" description="Disordered" evidence="11">
    <location>
        <begin position="347"/>
        <end position="366"/>
    </location>
</feature>
<name>A0A1I8MM88_MUSDO</name>
<protein>
    <recommendedName>
        <fullName evidence="4">Dynein regulatory complex protein 10</fullName>
    </recommendedName>
</protein>
<dbReference type="VEuPathDB" id="VectorBase:MDOA006427"/>
<dbReference type="AlphaFoldDB" id="A0A1I8MM88"/>
<evidence type="ECO:0000256" key="2">
    <source>
        <dbReference type="ARBA" id="ARBA00004611"/>
    </source>
</evidence>
<accession>A0A1I8MM88</accession>
<gene>
    <name evidence="12" type="primary">101891624</name>
</gene>
<evidence type="ECO:0000256" key="8">
    <source>
        <dbReference type="ARBA" id="ARBA00023212"/>
    </source>
</evidence>
<keyword evidence="5" id="KW-0963">Cytoplasm</keyword>
<evidence type="ECO:0000256" key="10">
    <source>
        <dbReference type="SAM" id="Coils"/>
    </source>
</evidence>
<keyword evidence="7" id="KW-0969">Cilium</keyword>
<dbReference type="eggNOG" id="ENOG502TCIR">
    <property type="taxonomic scope" value="Eukaryota"/>
</dbReference>
<sequence length="366" mass="44297">MDNDELSLERMAQVNSVLRILTESIEKLKISLILPHLFENPITLRQHLDDTDYRYCEKLIMEYIRERKLKSHSSDSEPHLDYRLIKIIDYFHENYNVLECITDMADDLSPKDKSLLQAFELLHKITEQRLKKSAISELNKEKKIHEIFHENETVKKNIKMTQRQLKKQRINLQWKLAAKEAMIQKYEESLSFRKYDNNVKIKQEIIKSSRSIRQIHAASAVKQKELQEELEHIKANYEKVLKDNLKQEKIARDEKNKLLIQLQSLIKKFDQTIGDKMIENMNLQEEYEKQKQLFDEFMLEYSREEEEYNRIVRTKEEEEKRKQEEKILLFMMNRAARTIQRRWLRFRKQRSRKQAKKGKGKKGKKK</sequence>
<organism evidence="12">
    <name type="scientific">Musca domestica</name>
    <name type="common">House fly</name>
    <dbReference type="NCBI Taxonomy" id="7370"/>
    <lineage>
        <taxon>Eukaryota</taxon>
        <taxon>Metazoa</taxon>
        <taxon>Ecdysozoa</taxon>
        <taxon>Arthropoda</taxon>
        <taxon>Hexapoda</taxon>
        <taxon>Insecta</taxon>
        <taxon>Pterygota</taxon>
        <taxon>Neoptera</taxon>
        <taxon>Endopterygota</taxon>
        <taxon>Diptera</taxon>
        <taxon>Brachycera</taxon>
        <taxon>Muscomorpha</taxon>
        <taxon>Muscoidea</taxon>
        <taxon>Muscidae</taxon>
        <taxon>Musca</taxon>
    </lineage>
</organism>
<dbReference type="STRING" id="7370.A0A1I8MM88"/>
<evidence type="ECO:0000256" key="9">
    <source>
        <dbReference type="ARBA" id="ARBA00023273"/>
    </source>
</evidence>
<proteinExistence type="inferred from homology"/>
<reference evidence="12" key="1">
    <citation type="submission" date="2020-05" db="UniProtKB">
        <authorList>
            <consortium name="EnsemblMetazoa"/>
        </authorList>
    </citation>
    <scope>IDENTIFICATION</scope>
    <source>
        <strain evidence="12">Aabys</strain>
    </source>
</reference>
<evidence type="ECO:0000313" key="12">
    <source>
        <dbReference type="EnsemblMetazoa" id="MDOA006427-PA"/>
    </source>
</evidence>
<dbReference type="EnsemblMetazoa" id="MDOA006427-RA">
    <property type="protein sequence ID" value="MDOA006427-PA"/>
    <property type="gene ID" value="MDOA006427"/>
</dbReference>
<evidence type="ECO:0000256" key="11">
    <source>
        <dbReference type="SAM" id="MobiDB-lite"/>
    </source>
</evidence>
<comment type="similarity">
    <text evidence="3">Belongs to the DRC10 family.</text>
</comment>
<keyword evidence="8" id="KW-0206">Cytoskeleton</keyword>
<evidence type="ECO:0000256" key="3">
    <source>
        <dbReference type="ARBA" id="ARBA00009071"/>
    </source>
</evidence>
<comment type="subcellular location">
    <subcellularLocation>
        <location evidence="2">Cytoplasm</location>
        <location evidence="2">Cytoskeleton</location>
        <location evidence="2">Flagellum axoneme</location>
    </subcellularLocation>
</comment>
<dbReference type="InterPro" id="IPR042815">
    <property type="entry name" value="DRC10"/>
</dbReference>
<keyword evidence="10" id="KW-0175">Coiled coil</keyword>
<keyword evidence="9" id="KW-0966">Cell projection</keyword>
<keyword evidence="6" id="KW-0282">Flagellum</keyword>
<dbReference type="PANTHER" id="PTHR31598:SF1">
    <property type="entry name" value="DYNEIN REGULATORY COMPLEX PROTEIN 10"/>
    <property type="match status" value="1"/>
</dbReference>
<evidence type="ECO:0000256" key="5">
    <source>
        <dbReference type="ARBA" id="ARBA00022490"/>
    </source>
</evidence>
<comment type="function">
    <text evidence="1">Component of the nexin-dynein regulatory complex (N-DRC), a key regulator of ciliary/flagellar motility which maintains the alignment and integrity of the distal axoneme and regulates microtubule sliding in motile axonemes.</text>
</comment>
<evidence type="ECO:0000256" key="7">
    <source>
        <dbReference type="ARBA" id="ARBA00023069"/>
    </source>
</evidence>
<feature type="coiled-coil region" evidence="10">
    <location>
        <begin position="280"/>
        <end position="325"/>
    </location>
</feature>
<evidence type="ECO:0000256" key="1">
    <source>
        <dbReference type="ARBA" id="ARBA00003029"/>
    </source>
</evidence>
<evidence type="ECO:0000256" key="4">
    <source>
        <dbReference type="ARBA" id="ARBA00021752"/>
    </source>
</evidence>